<evidence type="ECO:0000259" key="5">
    <source>
        <dbReference type="PROSITE" id="PS50977"/>
    </source>
</evidence>
<dbReference type="OrthoDB" id="7186128at2"/>
<gene>
    <name evidence="6" type="ORF">CC117_14125</name>
</gene>
<dbReference type="InterPro" id="IPR001647">
    <property type="entry name" value="HTH_TetR"/>
</dbReference>
<dbReference type="Pfam" id="PF00440">
    <property type="entry name" value="TetR_N"/>
    <property type="match status" value="1"/>
</dbReference>
<evidence type="ECO:0000313" key="7">
    <source>
        <dbReference type="Proteomes" id="UP000179627"/>
    </source>
</evidence>
<reference evidence="7" key="1">
    <citation type="submission" date="2016-07" db="EMBL/GenBank/DDBJ databases">
        <title>Sequence Frankia sp. strain CcI1.17.</title>
        <authorList>
            <person name="Ghodhbane-Gtari F."/>
            <person name="Swanson E."/>
            <person name="Gueddou A."/>
            <person name="Morris K."/>
            <person name="Hezbri K."/>
            <person name="Ktari A."/>
            <person name="Nouioui I."/>
            <person name="Abebe-Akele F."/>
            <person name="Simpson S."/>
            <person name="Thomas K."/>
            <person name="Gtari M."/>
            <person name="Tisa L.S."/>
            <person name="Hurst S."/>
        </authorList>
    </citation>
    <scope>NUCLEOTIDE SEQUENCE [LARGE SCALE GENOMIC DNA]</scope>
    <source>
        <strain evidence="7">Cc1.17</strain>
    </source>
</reference>
<dbReference type="SUPFAM" id="SSF46689">
    <property type="entry name" value="Homeodomain-like"/>
    <property type="match status" value="1"/>
</dbReference>
<evidence type="ECO:0000256" key="1">
    <source>
        <dbReference type="ARBA" id="ARBA00023015"/>
    </source>
</evidence>
<feature type="DNA-binding region" description="H-T-H motif" evidence="4">
    <location>
        <begin position="42"/>
        <end position="61"/>
    </location>
</feature>
<keyword evidence="1" id="KW-0805">Transcription regulation</keyword>
<dbReference type="InterPro" id="IPR050109">
    <property type="entry name" value="HTH-type_TetR-like_transc_reg"/>
</dbReference>
<dbReference type="GO" id="GO:0045892">
    <property type="term" value="P:negative regulation of DNA-templated transcription"/>
    <property type="evidence" value="ECO:0007669"/>
    <property type="project" value="UniProtKB-ARBA"/>
</dbReference>
<keyword evidence="3" id="KW-0804">Transcription</keyword>
<dbReference type="PRINTS" id="PR00455">
    <property type="entry name" value="HTHTETR"/>
</dbReference>
<dbReference type="PROSITE" id="PS50977">
    <property type="entry name" value="HTH_TETR_2"/>
    <property type="match status" value="1"/>
</dbReference>
<protein>
    <submittedName>
        <fullName evidence="6">TetR family transcriptional regulator</fullName>
    </submittedName>
</protein>
<name>A0A1S1R019_9ACTN</name>
<keyword evidence="7" id="KW-1185">Reference proteome</keyword>
<evidence type="ECO:0000256" key="4">
    <source>
        <dbReference type="PROSITE-ProRule" id="PRU00335"/>
    </source>
</evidence>
<organism evidence="6 7">
    <name type="scientific">Parafrankia colletiae</name>
    <dbReference type="NCBI Taxonomy" id="573497"/>
    <lineage>
        <taxon>Bacteria</taxon>
        <taxon>Bacillati</taxon>
        <taxon>Actinomycetota</taxon>
        <taxon>Actinomycetes</taxon>
        <taxon>Frankiales</taxon>
        <taxon>Frankiaceae</taxon>
        <taxon>Parafrankia</taxon>
    </lineage>
</organism>
<dbReference type="GO" id="GO:0003700">
    <property type="term" value="F:DNA-binding transcription factor activity"/>
    <property type="evidence" value="ECO:0007669"/>
    <property type="project" value="TreeGrafter"/>
</dbReference>
<dbReference type="AlphaFoldDB" id="A0A1S1R019"/>
<comment type="caution">
    <text evidence="6">The sequence shown here is derived from an EMBL/GenBank/DDBJ whole genome shotgun (WGS) entry which is preliminary data.</text>
</comment>
<evidence type="ECO:0000256" key="3">
    <source>
        <dbReference type="ARBA" id="ARBA00023163"/>
    </source>
</evidence>
<dbReference type="Proteomes" id="UP000179627">
    <property type="component" value="Unassembled WGS sequence"/>
</dbReference>
<proteinExistence type="predicted"/>
<sequence length="225" mass="23897">MRRVRAGATAGSPSTRGRIDKRQAILDAAFVIFAREGYAQASVDAIAAEAGVAKPTIYNHLGGKENLFLHAMTATAEKATARSLAVVSRLAVDVADLHTAFADVGEALLGCYCSEESWALRRLLHAEIVRFPELFDAIGASGPDQVGEAFADRLARLALAGRLRLTDPVEAAEQFLALLTGPVASRSALGTRPLGEEQLRRVAEVATTTFLRAFAAMPVGLPDIE</sequence>
<accession>A0A1S1R019</accession>
<dbReference type="InterPro" id="IPR009057">
    <property type="entry name" value="Homeodomain-like_sf"/>
</dbReference>
<dbReference type="InterPro" id="IPR039536">
    <property type="entry name" value="TetR_C_Proteobacteria"/>
</dbReference>
<dbReference type="Pfam" id="PF14246">
    <property type="entry name" value="TetR_C_7"/>
    <property type="match status" value="1"/>
</dbReference>
<feature type="domain" description="HTH tetR-type" evidence="5">
    <location>
        <begin position="19"/>
        <end position="79"/>
    </location>
</feature>
<dbReference type="PANTHER" id="PTHR30055:SF146">
    <property type="entry name" value="HTH-TYPE TRANSCRIPTIONAL DUAL REGULATOR CECR"/>
    <property type="match status" value="1"/>
</dbReference>
<keyword evidence="2 4" id="KW-0238">DNA-binding</keyword>
<dbReference type="Gene3D" id="1.10.357.10">
    <property type="entry name" value="Tetracycline Repressor, domain 2"/>
    <property type="match status" value="1"/>
</dbReference>
<evidence type="ECO:0000313" key="6">
    <source>
        <dbReference type="EMBL" id="OHV40293.1"/>
    </source>
</evidence>
<dbReference type="FunFam" id="1.10.10.60:FF:000141">
    <property type="entry name" value="TetR family transcriptional regulator"/>
    <property type="match status" value="1"/>
</dbReference>
<evidence type="ECO:0000256" key="2">
    <source>
        <dbReference type="ARBA" id="ARBA00023125"/>
    </source>
</evidence>
<dbReference type="GO" id="GO:0000976">
    <property type="term" value="F:transcription cis-regulatory region binding"/>
    <property type="evidence" value="ECO:0007669"/>
    <property type="project" value="TreeGrafter"/>
</dbReference>
<dbReference type="Gene3D" id="1.10.10.60">
    <property type="entry name" value="Homeodomain-like"/>
    <property type="match status" value="1"/>
</dbReference>
<dbReference type="EMBL" id="MBLM01000080">
    <property type="protein sequence ID" value="OHV40293.1"/>
    <property type="molecule type" value="Genomic_DNA"/>
</dbReference>
<dbReference type="PANTHER" id="PTHR30055">
    <property type="entry name" value="HTH-TYPE TRANSCRIPTIONAL REGULATOR RUTR"/>
    <property type="match status" value="1"/>
</dbReference>